<feature type="transmembrane region" description="Helical" evidence="8">
    <location>
        <begin position="88"/>
        <end position="106"/>
    </location>
</feature>
<dbReference type="PANTHER" id="PTHR48085:SF5">
    <property type="entry name" value="CADMIUM_ZINC-TRANSPORTING ATPASE HMA4-RELATED"/>
    <property type="match status" value="1"/>
</dbReference>
<dbReference type="GO" id="GO:0046872">
    <property type="term" value="F:metal ion binding"/>
    <property type="evidence" value="ECO:0007669"/>
    <property type="project" value="UniProtKB-KW"/>
</dbReference>
<keyword evidence="8" id="KW-0547">Nucleotide-binding</keyword>
<dbReference type="InterPro" id="IPR001757">
    <property type="entry name" value="P_typ_ATPase"/>
</dbReference>
<dbReference type="AlphaFoldDB" id="A0A449HZT6"/>
<keyword evidence="5 8" id="KW-0472">Membrane</keyword>
<keyword evidence="10" id="KW-0378">Hydrolase</keyword>
<comment type="subcellular location">
    <subcellularLocation>
        <location evidence="8">Cell membrane</location>
    </subcellularLocation>
    <subcellularLocation>
        <location evidence="1">Membrane</location>
    </subcellularLocation>
</comment>
<dbReference type="GO" id="GO:0005886">
    <property type="term" value="C:plasma membrane"/>
    <property type="evidence" value="ECO:0007669"/>
    <property type="project" value="UniProtKB-SubCell"/>
</dbReference>
<feature type="domain" description="P-type ATPase A" evidence="9">
    <location>
        <begin position="173"/>
        <end position="272"/>
    </location>
</feature>
<dbReference type="Pfam" id="PF00702">
    <property type="entry name" value="Hydrolase"/>
    <property type="match status" value="1"/>
</dbReference>
<dbReference type="GO" id="GO:0015086">
    <property type="term" value="F:cadmium ion transmembrane transporter activity"/>
    <property type="evidence" value="ECO:0007669"/>
    <property type="project" value="TreeGrafter"/>
</dbReference>
<evidence type="ECO:0000256" key="1">
    <source>
        <dbReference type="ARBA" id="ARBA00004370"/>
    </source>
</evidence>
<evidence type="ECO:0000256" key="4">
    <source>
        <dbReference type="ARBA" id="ARBA00022989"/>
    </source>
</evidence>
<evidence type="ECO:0000259" key="9">
    <source>
        <dbReference type="Pfam" id="PF00122"/>
    </source>
</evidence>
<dbReference type="InterPro" id="IPR023298">
    <property type="entry name" value="ATPase_P-typ_TM_dom_sf"/>
</dbReference>
<dbReference type="NCBIfam" id="TIGR01525">
    <property type="entry name" value="ATPase-IB_hvy"/>
    <property type="match status" value="1"/>
</dbReference>
<dbReference type="CDD" id="cd07548">
    <property type="entry name" value="P-type_ATPase-Cd_Zn_Co_like"/>
    <property type="match status" value="1"/>
</dbReference>
<keyword evidence="4 8" id="KW-1133">Transmembrane helix</keyword>
<evidence type="ECO:0000256" key="8">
    <source>
        <dbReference type="RuleBase" id="RU362081"/>
    </source>
</evidence>
<evidence type="ECO:0000256" key="5">
    <source>
        <dbReference type="ARBA" id="ARBA00023136"/>
    </source>
</evidence>
<dbReference type="Gene3D" id="2.70.150.10">
    <property type="entry name" value="Calcium-transporting ATPase, cytoplasmic transduction domain A"/>
    <property type="match status" value="1"/>
</dbReference>
<evidence type="ECO:0000256" key="2">
    <source>
        <dbReference type="ARBA" id="ARBA00006024"/>
    </source>
</evidence>
<keyword evidence="8" id="KW-0067">ATP-binding</keyword>
<dbReference type="InterPro" id="IPR027256">
    <property type="entry name" value="P-typ_ATPase_IB"/>
</dbReference>
<feature type="transmembrane region" description="Helical" evidence="8">
    <location>
        <begin position="60"/>
        <end position="76"/>
    </location>
</feature>
<evidence type="ECO:0000313" key="10">
    <source>
        <dbReference type="EMBL" id="VFB12740.1"/>
    </source>
</evidence>
<feature type="transmembrane region" description="Helical" evidence="8">
    <location>
        <begin position="629"/>
        <end position="649"/>
    </location>
</feature>
<dbReference type="Proteomes" id="UP000396835">
    <property type="component" value="Unassembled WGS sequence"/>
</dbReference>
<dbReference type="Gene3D" id="3.40.50.1000">
    <property type="entry name" value="HAD superfamily/HAD-like"/>
    <property type="match status" value="1"/>
</dbReference>
<dbReference type="SUPFAM" id="SSF81653">
    <property type="entry name" value="Calcium ATPase, transduction domain A"/>
    <property type="match status" value="1"/>
</dbReference>
<comment type="similarity">
    <text evidence="2 8">Belongs to the cation transport ATPase (P-type) (TC 3.A.3) family. Type IB subfamily.</text>
</comment>
<dbReference type="SUPFAM" id="SSF81665">
    <property type="entry name" value="Calcium ATPase, transmembrane domain M"/>
    <property type="match status" value="1"/>
</dbReference>
<dbReference type="Gene3D" id="3.40.1110.10">
    <property type="entry name" value="Calcium-transporting ATPase, cytoplasmic domain N"/>
    <property type="match status" value="1"/>
</dbReference>
<dbReference type="Pfam" id="PF00122">
    <property type="entry name" value="E1-E2_ATPase"/>
    <property type="match status" value="1"/>
</dbReference>
<dbReference type="PRINTS" id="PR00119">
    <property type="entry name" value="CATATPASE"/>
</dbReference>
<dbReference type="NCBIfam" id="TIGR01494">
    <property type="entry name" value="ATPase_P-type"/>
    <property type="match status" value="1"/>
</dbReference>
<feature type="transmembrane region" description="Helical" evidence="8">
    <location>
        <begin position="291"/>
        <end position="313"/>
    </location>
</feature>
<dbReference type="InterPro" id="IPR051014">
    <property type="entry name" value="Cation_Transport_ATPase_IB"/>
</dbReference>
<dbReference type="PANTHER" id="PTHR48085">
    <property type="entry name" value="CADMIUM/ZINC-TRANSPORTING ATPASE HMA2-RELATED"/>
    <property type="match status" value="1"/>
</dbReference>
<dbReference type="InterPro" id="IPR023299">
    <property type="entry name" value="ATPase_P-typ_cyto_dom_N"/>
</dbReference>
<proteinExistence type="inferred from homology"/>
<evidence type="ECO:0000256" key="7">
    <source>
        <dbReference type="ARBA" id="ARBA00047308"/>
    </source>
</evidence>
<evidence type="ECO:0000256" key="3">
    <source>
        <dbReference type="ARBA" id="ARBA00022692"/>
    </source>
</evidence>
<comment type="catalytic activity">
    <reaction evidence="7">
        <text>Zn(2+)(in) + ATP + H2O = Zn(2+)(out) + ADP + phosphate + H(+)</text>
        <dbReference type="Rhea" id="RHEA:20621"/>
        <dbReference type="ChEBI" id="CHEBI:15377"/>
        <dbReference type="ChEBI" id="CHEBI:15378"/>
        <dbReference type="ChEBI" id="CHEBI:29105"/>
        <dbReference type="ChEBI" id="CHEBI:30616"/>
        <dbReference type="ChEBI" id="CHEBI:43474"/>
        <dbReference type="ChEBI" id="CHEBI:456216"/>
        <dbReference type="EC" id="7.2.2.12"/>
    </reaction>
</comment>
<name>A0A449HZT6_9BACE</name>
<dbReference type="InterPro" id="IPR018303">
    <property type="entry name" value="ATPase_P-typ_P_site"/>
</dbReference>
<reference evidence="10 11" key="1">
    <citation type="submission" date="2019-02" db="EMBL/GenBank/DDBJ databases">
        <authorList>
            <consortium name="Pathogen Informatics"/>
        </authorList>
    </citation>
    <scope>NUCLEOTIDE SEQUENCE [LARGE SCALE GENOMIC DNA]</scope>
    <source>
        <strain evidence="10 11">3012STDY7078512</strain>
    </source>
</reference>
<sequence>MRYHRCGRIWNFATWLHSFSIIFAPEKEKNGGNDMSCNCCCTHHKHAVENEKKNSWLKDYWRIVLSALLLLGGIILNSTGFTLFQERYAAFCWYLLAYLPVGLPVLKEAWENIVRKDVFSEFTLMSIATIGAFYIGEYPEGVAVMLFYSLGELFQEKAVDRAKRNIGSLLDVRPETATVIKDNESVVEAPQRVKVGEVIEVKAGERVPLDGVMLGEVAAFNTSVLTGESVPRNIRQGEEVLAGMISTDRVVRIRVTKTFEKSALSRILELVQDASERKAPAELFIRRFARIYTPIVTGLAVLIILLPYIYSSIIPEYPFIFNDWLYRALVFLVISCPCALVVSIPLGYFGGIGAASRLGVLFKGGNYLDAVTRINTVIFDKTGTLTKGIFEVQSCETQPDMSEEKLIRLVASVERNSTHPIAKAIARYAGQRGIEPMAVSDITEIAGHGLQTFMDNDRILVGNTRLLDKFQVKYPDKLSSIADTVVVCAIGTTYAGHLLLSDTLKEDAFKAIEGLKALNIDNIQILSGDKQGIVFNFARKLGVAQAYGDLLPDGKVKHVEELRRDARNRIAFVGDGINDTPVLALSHVGIAMGGLGSDAAIETADVVIQTDHPSKVATAIHAGRQTRRIIWQNISLAFGVKLLVLILGAGGMATLWEAVFADVGVALIAIINATRIQKLIK</sequence>
<dbReference type="EC" id="7.2.2.12" evidence="6"/>
<keyword evidence="8" id="KW-0479">Metal-binding</keyword>
<dbReference type="GO" id="GO:0005524">
    <property type="term" value="F:ATP binding"/>
    <property type="evidence" value="ECO:0007669"/>
    <property type="project" value="UniProtKB-UniRule"/>
</dbReference>
<dbReference type="InterPro" id="IPR059000">
    <property type="entry name" value="ATPase_P-type_domA"/>
</dbReference>
<feature type="transmembrane region" description="Helical" evidence="8">
    <location>
        <begin position="325"/>
        <end position="349"/>
    </location>
</feature>
<evidence type="ECO:0000256" key="6">
    <source>
        <dbReference type="ARBA" id="ARBA00039097"/>
    </source>
</evidence>
<dbReference type="GO" id="GO:0016463">
    <property type="term" value="F:P-type zinc transporter activity"/>
    <property type="evidence" value="ECO:0007669"/>
    <property type="project" value="UniProtKB-EC"/>
</dbReference>
<dbReference type="InterPro" id="IPR036412">
    <property type="entry name" value="HAD-like_sf"/>
</dbReference>
<keyword evidence="8" id="KW-1003">Cell membrane</keyword>
<dbReference type="PRINTS" id="PR00941">
    <property type="entry name" value="CDATPASE"/>
</dbReference>
<dbReference type="InterPro" id="IPR023214">
    <property type="entry name" value="HAD_sf"/>
</dbReference>
<organism evidence="10 11">
    <name type="scientific">Prevotella heparinolytica</name>
    <dbReference type="NCBI Taxonomy" id="28113"/>
    <lineage>
        <taxon>Bacteria</taxon>
        <taxon>Pseudomonadati</taxon>
        <taxon>Bacteroidota</taxon>
        <taxon>Bacteroidia</taxon>
        <taxon>Bacteroidales</taxon>
        <taxon>Bacteroidaceae</taxon>
        <taxon>Bacteroides</taxon>
    </lineage>
</organism>
<dbReference type="SUPFAM" id="SSF56784">
    <property type="entry name" value="HAD-like"/>
    <property type="match status" value="1"/>
</dbReference>
<dbReference type="PROSITE" id="PS00154">
    <property type="entry name" value="ATPASE_E1_E2"/>
    <property type="match status" value="1"/>
</dbReference>
<dbReference type="GO" id="GO:0016887">
    <property type="term" value="F:ATP hydrolysis activity"/>
    <property type="evidence" value="ECO:0007669"/>
    <property type="project" value="InterPro"/>
</dbReference>
<accession>A0A449HZT6</accession>
<dbReference type="InterPro" id="IPR008250">
    <property type="entry name" value="ATPase_P-typ_transduc_dom_A_sf"/>
</dbReference>
<gene>
    <name evidence="10" type="primary">ziaA</name>
    <name evidence="10" type="ORF">NCTC7812_00249</name>
</gene>
<dbReference type="NCBIfam" id="TIGR01512">
    <property type="entry name" value="ATPase-IB2_Cd"/>
    <property type="match status" value="1"/>
</dbReference>
<evidence type="ECO:0000313" key="11">
    <source>
        <dbReference type="Proteomes" id="UP000396835"/>
    </source>
</evidence>
<protein>
    <recommendedName>
        <fullName evidence="6">P-type Zn(2+) transporter</fullName>
        <ecNumber evidence="6">7.2.2.12</ecNumber>
    </recommendedName>
</protein>
<keyword evidence="3 8" id="KW-0812">Transmembrane</keyword>
<dbReference type="EMBL" id="CAACYH010000002">
    <property type="protein sequence ID" value="VFB12740.1"/>
    <property type="molecule type" value="Genomic_DNA"/>
</dbReference>